<keyword evidence="4" id="KW-0807">Transducer</keyword>
<organism evidence="5 6">
    <name type="scientific">Mucor flavus</name>
    <dbReference type="NCBI Taxonomy" id="439312"/>
    <lineage>
        <taxon>Eukaryota</taxon>
        <taxon>Fungi</taxon>
        <taxon>Fungi incertae sedis</taxon>
        <taxon>Mucoromycota</taxon>
        <taxon>Mucoromycotina</taxon>
        <taxon>Mucoromycetes</taxon>
        <taxon>Mucorales</taxon>
        <taxon>Mucorineae</taxon>
        <taxon>Mucoraceae</taxon>
        <taxon>Mucor</taxon>
    </lineage>
</organism>
<reference evidence="5 6" key="1">
    <citation type="submission" date="2024-04" db="EMBL/GenBank/DDBJ databases">
        <title>genome sequences of Mucor flavus KT1a and Helicostylum pulchrum KT1b strains isolated from the surface of a dry-aged beef.</title>
        <authorList>
            <person name="Toyotome T."/>
            <person name="Hosono M."/>
            <person name="Torimaru M."/>
            <person name="Fukuda K."/>
            <person name="Mikami N."/>
        </authorList>
    </citation>
    <scope>NUCLEOTIDE SEQUENCE [LARGE SCALE GENOMIC DNA]</scope>
    <source>
        <strain evidence="5 6">KT1a</strain>
    </source>
</reference>
<keyword evidence="6" id="KW-1185">Reference proteome</keyword>
<dbReference type="PANTHER" id="PTHR10218:SF302">
    <property type="entry name" value="GUANINE NUCLEOTIDE-BINDING PROTEIN ALPHA-5 SUBUNIT"/>
    <property type="match status" value="1"/>
</dbReference>
<proteinExistence type="predicted"/>
<dbReference type="InterPro" id="IPR002975">
    <property type="entry name" value="Fungi_Gprotein_alpha"/>
</dbReference>
<dbReference type="Pfam" id="PF00503">
    <property type="entry name" value="G-alpha"/>
    <property type="match status" value="1"/>
</dbReference>
<dbReference type="SUPFAM" id="SSF47895">
    <property type="entry name" value="Transducin (alpha subunit), insertion domain"/>
    <property type="match status" value="1"/>
</dbReference>
<dbReference type="PRINTS" id="PR01241">
    <property type="entry name" value="GPROTEINAFNG"/>
</dbReference>
<sequence length="356" mass="41057">MGCCSSVQVIDDIGKLRDQEIDDQIKKDRQNMSNQVKLLLLGSGESGKSTLLKQMRIIHEGEFPQEEKISCREIVFSNLIESMKSIVMAMNKLKMPLADEEESKDAYDLIMNLADDELDYHLPPDIANAIYVLWQDEGVKSAFDRRNEFQLNDSAAYYFNEIERISDTDYIPNQQDILRARVKTTGITETKFTIGDLLYRMVDVGGQRSERKKWIHCFEDVTAIIFMVAISEYDQVLFEDETVNRMGESLTLFQSICDMECFQKTSIILFMNKTDLFKKKLNSSPLNAYFPKYKGSTYDQACKYLMEQFQALTVKCSDKRVYTHFTCATDTRQIKFVMAAVNDIILQSTLREVGLI</sequence>
<name>A0ABP9Z2V4_9FUNG</name>
<dbReference type="PANTHER" id="PTHR10218">
    <property type="entry name" value="GTP-BINDING PROTEIN ALPHA SUBUNIT"/>
    <property type="match status" value="1"/>
</dbReference>
<evidence type="ECO:0000256" key="4">
    <source>
        <dbReference type="ARBA" id="ARBA00023224"/>
    </source>
</evidence>
<dbReference type="InterPro" id="IPR001019">
    <property type="entry name" value="Gprotein_alpha_su"/>
</dbReference>
<keyword evidence="1" id="KW-0479">Metal-binding</keyword>
<dbReference type="PRINTS" id="PR00318">
    <property type="entry name" value="GPROTEINA"/>
</dbReference>
<dbReference type="Proteomes" id="UP001473302">
    <property type="component" value="Unassembled WGS sequence"/>
</dbReference>
<dbReference type="InterPro" id="IPR011025">
    <property type="entry name" value="GproteinA_insert"/>
</dbReference>
<keyword evidence="2" id="KW-0547">Nucleotide-binding</keyword>
<keyword evidence="3" id="KW-0342">GTP-binding</keyword>
<comment type="caution">
    <text evidence="5">The sequence shown here is derived from an EMBL/GenBank/DDBJ whole genome shotgun (WGS) entry which is preliminary data.</text>
</comment>
<evidence type="ECO:0000313" key="6">
    <source>
        <dbReference type="Proteomes" id="UP001473302"/>
    </source>
</evidence>
<protein>
    <submittedName>
        <fullName evidence="5">Uncharacterized protein</fullName>
    </submittedName>
</protein>
<accession>A0ABP9Z2V4</accession>
<dbReference type="PROSITE" id="PS51882">
    <property type="entry name" value="G_ALPHA"/>
    <property type="match status" value="1"/>
</dbReference>
<evidence type="ECO:0000256" key="3">
    <source>
        <dbReference type="ARBA" id="ARBA00023134"/>
    </source>
</evidence>
<dbReference type="InterPro" id="IPR027417">
    <property type="entry name" value="P-loop_NTPase"/>
</dbReference>
<dbReference type="SUPFAM" id="SSF52540">
    <property type="entry name" value="P-loop containing nucleoside triphosphate hydrolases"/>
    <property type="match status" value="1"/>
</dbReference>
<dbReference type="Gene3D" id="1.10.400.10">
    <property type="entry name" value="GI Alpha 1, domain 2-like"/>
    <property type="match status" value="1"/>
</dbReference>
<evidence type="ECO:0000313" key="5">
    <source>
        <dbReference type="EMBL" id="GAA5813421.1"/>
    </source>
</evidence>
<evidence type="ECO:0000256" key="1">
    <source>
        <dbReference type="ARBA" id="ARBA00022723"/>
    </source>
</evidence>
<dbReference type="Gene3D" id="3.40.50.300">
    <property type="entry name" value="P-loop containing nucleotide triphosphate hydrolases"/>
    <property type="match status" value="1"/>
</dbReference>
<dbReference type="CDD" id="cd00066">
    <property type="entry name" value="G-alpha"/>
    <property type="match status" value="1"/>
</dbReference>
<dbReference type="SMART" id="SM00275">
    <property type="entry name" value="G_alpha"/>
    <property type="match status" value="1"/>
</dbReference>
<dbReference type="EMBL" id="BAABUK010000017">
    <property type="protein sequence ID" value="GAA5813421.1"/>
    <property type="molecule type" value="Genomic_DNA"/>
</dbReference>
<evidence type="ECO:0000256" key="2">
    <source>
        <dbReference type="ARBA" id="ARBA00022741"/>
    </source>
</evidence>
<gene>
    <name evidence="5" type="ORF">MFLAVUS_006899</name>
</gene>